<organism evidence="8 9">
    <name type="scientific">Lasallia pustulata</name>
    <dbReference type="NCBI Taxonomy" id="136370"/>
    <lineage>
        <taxon>Eukaryota</taxon>
        <taxon>Fungi</taxon>
        <taxon>Dikarya</taxon>
        <taxon>Ascomycota</taxon>
        <taxon>Pezizomycotina</taxon>
        <taxon>Lecanoromycetes</taxon>
        <taxon>OSLEUM clade</taxon>
        <taxon>Umbilicariomycetidae</taxon>
        <taxon>Umbilicariales</taxon>
        <taxon>Umbilicariaceae</taxon>
        <taxon>Lasallia</taxon>
    </lineage>
</organism>
<dbReference type="CDD" id="cd14687">
    <property type="entry name" value="bZIP_ATF2"/>
    <property type="match status" value="1"/>
</dbReference>
<evidence type="ECO:0000256" key="4">
    <source>
        <dbReference type="ARBA" id="ARBA00023163"/>
    </source>
</evidence>
<evidence type="ECO:0000256" key="5">
    <source>
        <dbReference type="ARBA" id="ARBA00023242"/>
    </source>
</evidence>
<dbReference type="Gene3D" id="1.20.5.170">
    <property type="match status" value="1"/>
</dbReference>
<dbReference type="InterPro" id="IPR046347">
    <property type="entry name" value="bZIP_sf"/>
</dbReference>
<dbReference type="Pfam" id="PF00170">
    <property type="entry name" value="bZIP_1"/>
    <property type="match status" value="1"/>
</dbReference>
<feature type="compositionally biased region" description="Polar residues" evidence="6">
    <location>
        <begin position="200"/>
        <end position="212"/>
    </location>
</feature>
<feature type="compositionally biased region" description="Basic and acidic residues" evidence="6">
    <location>
        <begin position="254"/>
        <end position="269"/>
    </location>
</feature>
<dbReference type="GO" id="GO:0003677">
    <property type="term" value="F:DNA binding"/>
    <property type="evidence" value="ECO:0007669"/>
    <property type="project" value="UniProtKB-KW"/>
</dbReference>
<evidence type="ECO:0000256" key="3">
    <source>
        <dbReference type="ARBA" id="ARBA00023125"/>
    </source>
</evidence>
<evidence type="ECO:0000313" key="9">
    <source>
        <dbReference type="Proteomes" id="UP000192927"/>
    </source>
</evidence>
<dbReference type="GO" id="GO:0003700">
    <property type="term" value="F:DNA-binding transcription factor activity"/>
    <property type="evidence" value="ECO:0007669"/>
    <property type="project" value="InterPro"/>
</dbReference>
<evidence type="ECO:0000256" key="2">
    <source>
        <dbReference type="ARBA" id="ARBA00023015"/>
    </source>
</evidence>
<dbReference type="PANTHER" id="PTHR19304">
    <property type="entry name" value="CYCLIC-AMP RESPONSE ELEMENT BINDING PROTEIN"/>
    <property type="match status" value="1"/>
</dbReference>
<dbReference type="Proteomes" id="UP000192927">
    <property type="component" value="Unassembled WGS sequence"/>
</dbReference>
<sequence length="440" mass="47610">MTAATHTYVPPSDVLQNTPGFFTAAIAAADENENPFESSFKAGNAVLEQGKELPQLYEEGAHRGSNTFLRALNAGDFSPLFGFSPRTSPGPYANAQFLSSGSYNPLYASDLAPPSAWPGPKLDRYPPPPTIYRQEPSPPNSAHSSPENWLFDEYPLQQPVHSPLHAIVTKDLPQETHAQYNQATPPDDLAPVGFEHQFPLPQTQRSTESQPATIGKRKRTLQSNNEVVPAAPAKRVRKSAKSASPDQSSMSDNNKPEDAKRSKFLERNRVAASKCRQKKKEWTSNLESRARELQNSKSQLSIMVGSLKEEVLFLKTELLRHTGCGCTKIRDYLSHEAHALARPSSSGVIENAASPVGLVSPSRVGSVSAASTHEDSKTASIGGDTGSTPPAGEHVMDEVEGLPSPTVKFETKEFEALLTSRLVEDANDEGASACAELLAQ</sequence>
<dbReference type="GO" id="GO:0005634">
    <property type="term" value="C:nucleus"/>
    <property type="evidence" value="ECO:0007669"/>
    <property type="project" value="UniProtKB-SubCell"/>
</dbReference>
<keyword evidence="5" id="KW-0539">Nucleus</keyword>
<evidence type="ECO:0000313" key="8">
    <source>
        <dbReference type="EMBL" id="SLM36429.1"/>
    </source>
</evidence>
<evidence type="ECO:0000259" key="7">
    <source>
        <dbReference type="PROSITE" id="PS50217"/>
    </source>
</evidence>
<dbReference type="InterPro" id="IPR004827">
    <property type="entry name" value="bZIP"/>
</dbReference>
<keyword evidence="9" id="KW-1185">Reference proteome</keyword>
<proteinExistence type="predicted"/>
<dbReference type="AlphaFoldDB" id="A0A1W5D0M0"/>
<keyword evidence="2" id="KW-0805">Transcription regulation</keyword>
<dbReference type="InterPro" id="IPR002112">
    <property type="entry name" value="Leuzip_Jun"/>
</dbReference>
<feature type="domain" description="BZIP" evidence="7">
    <location>
        <begin position="258"/>
        <end position="321"/>
    </location>
</feature>
<comment type="subcellular location">
    <subcellularLocation>
        <location evidence="1">Nucleus</location>
    </subcellularLocation>
</comment>
<protein>
    <submittedName>
        <fullName evidence="8">Bzip transcription factor</fullName>
    </submittedName>
</protein>
<evidence type="ECO:0000256" key="6">
    <source>
        <dbReference type="SAM" id="MobiDB-lite"/>
    </source>
</evidence>
<dbReference type="SUPFAM" id="SSF57959">
    <property type="entry name" value="Leucine zipper domain"/>
    <property type="match status" value="1"/>
</dbReference>
<dbReference type="InterPro" id="IPR051027">
    <property type="entry name" value="bZIP_transcription_factors"/>
</dbReference>
<dbReference type="PROSITE" id="PS50217">
    <property type="entry name" value="BZIP"/>
    <property type="match status" value="1"/>
</dbReference>
<feature type="region of interest" description="Disordered" evidence="6">
    <location>
        <begin position="115"/>
        <end position="152"/>
    </location>
</feature>
<keyword evidence="3" id="KW-0238">DNA-binding</keyword>
<evidence type="ECO:0000256" key="1">
    <source>
        <dbReference type="ARBA" id="ARBA00004123"/>
    </source>
</evidence>
<feature type="compositionally biased region" description="Polar residues" evidence="6">
    <location>
        <begin position="241"/>
        <end position="253"/>
    </location>
</feature>
<feature type="region of interest" description="Disordered" evidence="6">
    <location>
        <begin position="366"/>
        <end position="406"/>
    </location>
</feature>
<accession>A0A1W5D0M0</accession>
<reference evidence="9" key="1">
    <citation type="submission" date="2017-03" db="EMBL/GenBank/DDBJ databases">
        <authorList>
            <person name="Sharma R."/>
            <person name="Thines M."/>
        </authorList>
    </citation>
    <scope>NUCLEOTIDE SEQUENCE [LARGE SCALE GENOMIC DNA]</scope>
</reference>
<dbReference type="SMART" id="SM00338">
    <property type="entry name" value="BRLZ"/>
    <property type="match status" value="1"/>
</dbReference>
<feature type="region of interest" description="Disordered" evidence="6">
    <location>
        <begin position="170"/>
        <end position="297"/>
    </location>
</feature>
<name>A0A1W5D0M0_9LECA</name>
<dbReference type="PRINTS" id="PR00043">
    <property type="entry name" value="LEUZIPPRJUN"/>
</dbReference>
<dbReference type="PROSITE" id="PS00036">
    <property type="entry name" value="BZIP_BASIC"/>
    <property type="match status" value="1"/>
</dbReference>
<keyword evidence="4" id="KW-0804">Transcription</keyword>
<dbReference type="EMBL" id="FWEW01001082">
    <property type="protein sequence ID" value="SLM36429.1"/>
    <property type="molecule type" value="Genomic_DNA"/>
</dbReference>